<dbReference type="EMBL" id="JAWDGP010002811">
    <property type="protein sequence ID" value="KAK3779749.1"/>
    <property type="molecule type" value="Genomic_DNA"/>
</dbReference>
<protein>
    <submittedName>
        <fullName evidence="2">Uncharacterized protein</fullName>
    </submittedName>
</protein>
<evidence type="ECO:0000313" key="2">
    <source>
        <dbReference type="EMBL" id="KAK3779749.1"/>
    </source>
</evidence>
<proteinExistence type="predicted"/>
<evidence type="ECO:0000313" key="3">
    <source>
        <dbReference type="Proteomes" id="UP001283361"/>
    </source>
</evidence>
<feature type="region of interest" description="Disordered" evidence="1">
    <location>
        <begin position="305"/>
        <end position="434"/>
    </location>
</feature>
<name>A0AAE1A1Y1_9GAST</name>
<reference evidence="2" key="1">
    <citation type="journal article" date="2023" name="G3 (Bethesda)">
        <title>A reference genome for the long-term kleptoplast-retaining sea slug Elysia crispata morphotype clarki.</title>
        <authorList>
            <person name="Eastman K.E."/>
            <person name="Pendleton A.L."/>
            <person name="Shaikh M.A."/>
            <person name="Suttiyut T."/>
            <person name="Ogas R."/>
            <person name="Tomko P."/>
            <person name="Gavelis G."/>
            <person name="Widhalm J.R."/>
            <person name="Wisecaver J.H."/>
        </authorList>
    </citation>
    <scope>NUCLEOTIDE SEQUENCE</scope>
    <source>
        <strain evidence="2">ECLA1</strain>
    </source>
</reference>
<keyword evidence="3" id="KW-1185">Reference proteome</keyword>
<feature type="compositionally biased region" description="Polar residues" evidence="1">
    <location>
        <begin position="351"/>
        <end position="360"/>
    </location>
</feature>
<organism evidence="2 3">
    <name type="scientific">Elysia crispata</name>
    <name type="common">lettuce slug</name>
    <dbReference type="NCBI Taxonomy" id="231223"/>
    <lineage>
        <taxon>Eukaryota</taxon>
        <taxon>Metazoa</taxon>
        <taxon>Spiralia</taxon>
        <taxon>Lophotrochozoa</taxon>
        <taxon>Mollusca</taxon>
        <taxon>Gastropoda</taxon>
        <taxon>Heterobranchia</taxon>
        <taxon>Euthyneura</taxon>
        <taxon>Panpulmonata</taxon>
        <taxon>Sacoglossa</taxon>
        <taxon>Placobranchoidea</taxon>
        <taxon>Plakobranchidae</taxon>
        <taxon>Elysia</taxon>
    </lineage>
</organism>
<dbReference type="Proteomes" id="UP001283361">
    <property type="component" value="Unassembled WGS sequence"/>
</dbReference>
<sequence>MGMPLTSSMFTLTPQRADCVKGFRAVLWRHQHCCLLRVQGLCCDNAGILTGLPSLGASWCSLQPARPSRNVALYGRLTLLGSTCYILSYQLTVVDNVLFHQLTLVDKPIPMHKQWRQQIYNDSRALQQQPFPASQSHLTFYCLTGAADLLWCDYICSGRCSSKHWQVARLRCVAREQFGVGDLLKVKMQNSQLLPVVKALPSKLYSCTLYKWRLADLQVPGLRDAESVEEEIEIDVVEVDEDPDSDIDIEGEDEVDGQTHIPAAAADWGEDEVDGQTHIPAAAADWERGKADGVLNRQEEVTWMARHKTTGGTSYGQEKKIDVKGEGDEMETTDGKSDVAVESERKEERSPGTNRASAKSLSPDVIMADVTEADPRRRERSGLVESSRAEHVRSAEVTSEVSRGVGMAPRVAETTGSTARDKRRKSDTIWSPWK</sequence>
<feature type="compositionally biased region" description="Basic and acidic residues" evidence="1">
    <location>
        <begin position="317"/>
        <end position="350"/>
    </location>
</feature>
<feature type="compositionally biased region" description="Basic and acidic residues" evidence="1">
    <location>
        <begin position="373"/>
        <end position="394"/>
    </location>
</feature>
<accession>A0AAE1A1Y1</accession>
<evidence type="ECO:0000256" key="1">
    <source>
        <dbReference type="SAM" id="MobiDB-lite"/>
    </source>
</evidence>
<dbReference type="AlphaFoldDB" id="A0AAE1A1Y1"/>
<gene>
    <name evidence="2" type="ORF">RRG08_035887</name>
</gene>
<comment type="caution">
    <text evidence="2">The sequence shown here is derived from an EMBL/GenBank/DDBJ whole genome shotgun (WGS) entry which is preliminary data.</text>
</comment>